<dbReference type="EMBL" id="VEVO01000009">
    <property type="protein sequence ID" value="KAF0036850.1"/>
    <property type="molecule type" value="Genomic_DNA"/>
</dbReference>
<evidence type="ECO:0000256" key="1">
    <source>
        <dbReference type="SAM" id="MobiDB-lite"/>
    </source>
</evidence>
<comment type="caution">
    <text evidence="2">The sequence shown here is derived from an EMBL/GenBank/DDBJ whole genome shotgun (WGS) entry which is preliminary data.</text>
</comment>
<organism evidence="2 3">
    <name type="scientific">Scophthalmus maximus</name>
    <name type="common">Turbot</name>
    <name type="synonym">Psetta maxima</name>
    <dbReference type="NCBI Taxonomy" id="52904"/>
    <lineage>
        <taxon>Eukaryota</taxon>
        <taxon>Metazoa</taxon>
        <taxon>Chordata</taxon>
        <taxon>Craniata</taxon>
        <taxon>Vertebrata</taxon>
        <taxon>Euteleostomi</taxon>
        <taxon>Actinopterygii</taxon>
        <taxon>Neopterygii</taxon>
        <taxon>Teleostei</taxon>
        <taxon>Neoteleostei</taxon>
        <taxon>Acanthomorphata</taxon>
        <taxon>Carangaria</taxon>
        <taxon>Pleuronectiformes</taxon>
        <taxon>Pleuronectoidei</taxon>
        <taxon>Scophthalmidae</taxon>
        <taxon>Scophthalmus</taxon>
    </lineage>
</organism>
<feature type="compositionally biased region" description="Acidic residues" evidence="1">
    <location>
        <begin position="124"/>
        <end position="136"/>
    </location>
</feature>
<name>A0A6A4SYD5_SCOMX</name>
<sequence>MIGSSSGSCGKVNTFKRFLLMMSECADHTPPQYSLSIARGLVGVLVMWVLGGSREERGIEANEESSVRPGRWESRGIEVHKASEECPVQKENLVFQGRTALQVTPACKDFLASAASRGRRDRSDPEEEQGIEECEDPTGLRDHREPGEVKEIQAFQDFPAPLVIVVRQETGVEWVLMGQRETRETKENQERKDRYVHTNITTLSHEVLL</sequence>
<protein>
    <submittedName>
        <fullName evidence="2">Uncharacterized protein</fullName>
    </submittedName>
</protein>
<dbReference type="Proteomes" id="UP000438429">
    <property type="component" value="Unassembled WGS sequence"/>
</dbReference>
<dbReference type="AlphaFoldDB" id="A0A6A4SYD5"/>
<evidence type="ECO:0000313" key="2">
    <source>
        <dbReference type="EMBL" id="KAF0036850.1"/>
    </source>
</evidence>
<gene>
    <name evidence="2" type="ORF">F2P81_009724</name>
</gene>
<reference evidence="2 3" key="1">
    <citation type="submission" date="2019-06" db="EMBL/GenBank/DDBJ databases">
        <title>Draft genomes of female and male turbot (Scophthalmus maximus).</title>
        <authorList>
            <person name="Xu H."/>
            <person name="Xu X.-W."/>
            <person name="Shao C."/>
            <person name="Chen S."/>
        </authorList>
    </citation>
    <scope>NUCLEOTIDE SEQUENCE [LARGE SCALE GENOMIC DNA]</scope>
    <source>
        <strain evidence="2">Ysfricsl-2016a</strain>
        <tissue evidence="2">Blood</tissue>
    </source>
</reference>
<feature type="region of interest" description="Disordered" evidence="1">
    <location>
        <begin position="114"/>
        <end position="143"/>
    </location>
</feature>
<accession>A0A6A4SYD5</accession>
<proteinExistence type="predicted"/>
<evidence type="ECO:0000313" key="3">
    <source>
        <dbReference type="Proteomes" id="UP000438429"/>
    </source>
</evidence>